<organism evidence="1 2">
    <name type="scientific">Trifolium medium</name>
    <dbReference type="NCBI Taxonomy" id="97028"/>
    <lineage>
        <taxon>Eukaryota</taxon>
        <taxon>Viridiplantae</taxon>
        <taxon>Streptophyta</taxon>
        <taxon>Embryophyta</taxon>
        <taxon>Tracheophyta</taxon>
        <taxon>Spermatophyta</taxon>
        <taxon>Magnoliopsida</taxon>
        <taxon>eudicotyledons</taxon>
        <taxon>Gunneridae</taxon>
        <taxon>Pentapetalae</taxon>
        <taxon>rosids</taxon>
        <taxon>fabids</taxon>
        <taxon>Fabales</taxon>
        <taxon>Fabaceae</taxon>
        <taxon>Papilionoideae</taxon>
        <taxon>50 kb inversion clade</taxon>
        <taxon>NPAAA clade</taxon>
        <taxon>Hologalegina</taxon>
        <taxon>IRL clade</taxon>
        <taxon>Trifolieae</taxon>
        <taxon>Trifolium</taxon>
    </lineage>
</organism>
<comment type="caution">
    <text evidence="1">The sequence shown here is derived from an EMBL/GenBank/DDBJ whole genome shotgun (WGS) entry which is preliminary data.</text>
</comment>
<dbReference type="Proteomes" id="UP000265520">
    <property type="component" value="Unassembled WGS sequence"/>
</dbReference>
<name>A0A392USC3_9FABA</name>
<accession>A0A392USC3</accession>
<proteinExistence type="predicted"/>
<reference evidence="1 2" key="1">
    <citation type="journal article" date="2018" name="Front. Plant Sci.">
        <title>Red Clover (Trifolium pratense) and Zigzag Clover (T. medium) - A Picture of Genomic Similarities and Differences.</title>
        <authorList>
            <person name="Dluhosova J."/>
            <person name="Istvanek J."/>
            <person name="Nedelnik J."/>
            <person name="Repkova J."/>
        </authorList>
    </citation>
    <scope>NUCLEOTIDE SEQUENCE [LARGE SCALE GENOMIC DNA]</scope>
    <source>
        <strain evidence="2">cv. 10/8</strain>
        <tissue evidence="1">Leaf</tissue>
    </source>
</reference>
<dbReference type="EMBL" id="LXQA010957713">
    <property type="protein sequence ID" value="MCI78737.1"/>
    <property type="molecule type" value="Genomic_DNA"/>
</dbReference>
<keyword evidence="2" id="KW-1185">Reference proteome</keyword>
<protein>
    <submittedName>
        <fullName evidence="1">Uncharacterized protein</fullName>
    </submittedName>
</protein>
<feature type="non-terminal residue" evidence="1">
    <location>
        <position position="1"/>
    </location>
</feature>
<evidence type="ECO:0000313" key="1">
    <source>
        <dbReference type="EMBL" id="MCI78737.1"/>
    </source>
</evidence>
<gene>
    <name evidence="1" type="ORF">A2U01_0100008</name>
</gene>
<dbReference type="AlphaFoldDB" id="A0A392USC3"/>
<sequence>GGSGRVSLIQVDEPLIGEVEQAKKLIAIQEDLGIKFKGEGEEDLKHVMMMEGRDHREKKDWEEKKGYQ</sequence>
<evidence type="ECO:0000313" key="2">
    <source>
        <dbReference type="Proteomes" id="UP000265520"/>
    </source>
</evidence>